<dbReference type="PANTHER" id="PTHR33969">
    <property type="entry name" value="SEGREGATION AND CONDENSATION PROTEIN A"/>
    <property type="match status" value="1"/>
</dbReference>
<organism evidence="4 5">
    <name type="scientific">Nostocoides japonicum T1-X7</name>
    <dbReference type="NCBI Taxonomy" id="1194083"/>
    <lineage>
        <taxon>Bacteria</taxon>
        <taxon>Bacillati</taxon>
        <taxon>Actinomycetota</taxon>
        <taxon>Actinomycetes</taxon>
        <taxon>Micrococcales</taxon>
        <taxon>Intrasporangiaceae</taxon>
        <taxon>Nostocoides</taxon>
    </lineage>
</organism>
<dbReference type="Gene3D" id="6.10.250.2410">
    <property type="match status" value="1"/>
</dbReference>
<protein>
    <recommendedName>
        <fullName evidence="2">Segregation and condensation protein A</fullName>
    </recommendedName>
</protein>
<dbReference type="Proteomes" id="UP000035721">
    <property type="component" value="Unassembled WGS sequence"/>
</dbReference>
<evidence type="ECO:0000313" key="4">
    <source>
        <dbReference type="EMBL" id="CCH77896.1"/>
    </source>
</evidence>
<sequence>MTTDPVLGATGGPAEVVGADPPPLRTGVPTGVDVAPSGADPCTDGDPSTGGDAPTSGTDAPGGVITRRAPESAFEVHLENFEGPFDLLLGLISKHKLDITEVALATVTDEFIAHLKAQQASGTDWDLSQTSEFLLVAATLLDLKAARLLPSTGPEDEEDLALIEARDLLFARLLQYRAFKDIAATFAERMNGTTRMTPRQAGLEPEFAALLPELVIGRTPEQLARIAARVMTPKPVPTVGLDHLHAPAVSVREQAVILVDRLRARRVATFRSLVADAESTLVVVARFLAVLELYRDASVAVDQAEALGELTIRWSGADEGEVDVGGEFDDEDQPTRADDGRRLTGEGRPDGEGSRDGGEGSE</sequence>
<proteinExistence type="predicted"/>
<dbReference type="Pfam" id="PF02616">
    <property type="entry name" value="SMC_ScpA"/>
    <property type="match status" value="1"/>
</dbReference>
<dbReference type="EMBL" id="CAJB01000152">
    <property type="protein sequence ID" value="CCH77896.1"/>
    <property type="molecule type" value="Genomic_DNA"/>
</dbReference>
<feature type="region of interest" description="Disordered" evidence="3">
    <location>
        <begin position="318"/>
        <end position="362"/>
    </location>
</feature>
<dbReference type="InterPro" id="IPR003768">
    <property type="entry name" value="ScpA"/>
</dbReference>
<keyword evidence="5" id="KW-1185">Reference proteome</keyword>
<dbReference type="OrthoDB" id="9811016at2"/>
<feature type="region of interest" description="Disordered" evidence="3">
    <location>
        <begin position="1"/>
        <end position="65"/>
    </location>
</feature>
<accession>A0A077LW10</accession>
<evidence type="ECO:0000256" key="3">
    <source>
        <dbReference type="SAM" id="MobiDB-lite"/>
    </source>
</evidence>
<keyword evidence="1" id="KW-0159">Chromosome partition</keyword>
<dbReference type="RefSeq" id="WP_083454763.1">
    <property type="nucleotide sequence ID" value="NZ_HF570958.1"/>
</dbReference>
<evidence type="ECO:0000313" key="5">
    <source>
        <dbReference type="Proteomes" id="UP000035721"/>
    </source>
</evidence>
<evidence type="ECO:0000256" key="1">
    <source>
        <dbReference type="ARBA" id="ARBA00022829"/>
    </source>
</evidence>
<feature type="compositionally biased region" description="Basic and acidic residues" evidence="3">
    <location>
        <begin position="333"/>
        <end position="362"/>
    </location>
</feature>
<name>A0A077LW10_9MICO</name>
<comment type="caution">
    <text evidence="4">The sequence shown here is derived from an EMBL/GenBank/DDBJ whole genome shotgun (WGS) entry which is preliminary data.</text>
</comment>
<gene>
    <name evidence="4" type="ORF">BN12_2350005</name>
</gene>
<evidence type="ECO:0000256" key="2">
    <source>
        <dbReference type="ARBA" id="ARBA00044777"/>
    </source>
</evidence>
<dbReference type="GO" id="GO:0007059">
    <property type="term" value="P:chromosome segregation"/>
    <property type="evidence" value="ECO:0007669"/>
    <property type="project" value="UniProtKB-KW"/>
</dbReference>
<reference evidence="4 5" key="1">
    <citation type="journal article" date="2013" name="ISME J.">
        <title>A metabolic model for members of the genus Tetrasphaera involved in enhanced biological phosphorus removal.</title>
        <authorList>
            <person name="Kristiansen R."/>
            <person name="Nguyen H.T.T."/>
            <person name="Saunders A.M."/>
            <person name="Nielsen J.L."/>
            <person name="Wimmer R."/>
            <person name="Le V.Q."/>
            <person name="McIlroy S.J."/>
            <person name="Petrovski S."/>
            <person name="Seviour R.J."/>
            <person name="Calteau A."/>
            <person name="Nielsen K.L."/>
            <person name="Nielsen P.H."/>
        </authorList>
    </citation>
    <scope>NUCLEOTIDE SEQUENCE [LARGE SCALE GENOMIC DNA]</scope>
    <source>
        <strain evidence="4 5">T1-X7</strain>
    </source>
</reference>
<dbReference type="AlphaFoldDB" id="A0A077LW10"/>
<feature type="compositionally biased region" description="Acidic residues" evidence="3">
    <location>
        <begin position="318"/>
        <end position="332"/>
    </location>
</feature>
<dbReference type="PANTHER" id="PTHR33969:SF2">
    <property type="entry name" value="SEGREGATION AND CONDENSATION PROTEIN A"/>
    <property type="match status" value="1"/>
</dbReference>
<dbReference type="STRING" id="1194083.BN12_2350005"/>